<evidence type="ECO:0000256" key="7">
    <source>
        <dbReference type="SAM" id="MobiDB-lite"/>
    </source>
</evidence>
<dbReference type="PANTHER" id="PTHR23157:SF25">
    <property type="entry name" value="GRIP AND COILED-COIL DOMAIN-CONTAINING PROTEIN 1"/>
    <property type="match status" value="1"/>
</dbReference>
<evidence type="ECO:0000256" key="4">
    <source>
        <dbReference type="ARBA" id="ARBA00023054"/>
    </source>
</evidence>
<evidence type="ECO:0000259" key="8">
    <source>
        <dbReference type="PROSITE" id="PS50913"/>
    </source>
</evidence>
<dbReference type="OrthoDB" id="9898580at2759"/>
<evidence type="ECO:0000256" key="3">
    <source>
        <dbReference type="ARBA" id="ARBA00022490"/>
    </source>
</evidence>
<dbReference type="AlphaFoldDB" id="A0A6G0TIT4"/>
<evidence type="ECO:0000256" key="1">
    <source>
        <dbReference type="ARBA" id="ARBA00004184"/>
    </source>
</evidence>
<name>A0A6G0TIT4_APHGL</name>
<feature type="coiled-coil region" evidence="6">
    <location>
        <begin position="528"/>
        <end position="566"/>
    </location>
</feature>
<keyword evidence="4 6" id="KW-0175">Coiled coil</keyword>
<evidence type="ECO:0000313" key="9">
    <source>
        <dbReference type="EMBL" id="KAE9533037.1"/>
    </source>
</evidence>
<feature type="coiled-coil region" evidence="6">
    <location>
        <begin position="76"/>
        <end position="263"/>
    </location>
</feature>
<protein>
    <recommendedName>
        <fullName evidence="8">GRIP domain-containing protein</fullName>
    </recommendedName>
</protein>
<keyword evidence="10" id="KW-1185">Reference proteome</keyword>
<dbReference type="GO" id="GO:0005794">
    <property type="term" value="C:Golgi apparatus"/>
    <property type="evidence" value="ECO:0007669"/>
    <property type="project" value="TreeGrafter"/>
</dbReference>
<dbReference type="InterPro" id="IPR051952">
    <property type="entry name" value="Golgi-autophagy_related"/>
</dbReference>
<feature type="domain" description="GRIP" evidence="8">
    <location>
        <begin position="567"/>
        <end position="617"/>
    </location>
</feature>
<proteinExistence type="predicted"/>
<feature type="region of interest" description="Disordered" evidence="7">
    <location>
        <begin position="470"/>
        <end position="496"/>
    </location>
</feature>
<dbReference type="PANTHER" id="PTHR23157">
    <property type="entry name" value="GRIP AND COILED-COIL DOMAIN-CONTAINING PROTEIN 1"/>
    <property type="match status" value="1"/>
</dbReference>
<dbReference type="Gene3D" id="1.10.220.60">
    <property type="entry name" value="GRIP domain"/>
    <property type="match status" value="1"/>
</dbReference>
<gene>
    <name evidence="9" type="ORF">AGLY_009465</name>
</gene>
<feature type="coiled-coil region" evidence="6">
    <location>
        <begin position="289"/>
        <end position="316"/>
    </location>
</feature>
<dbReference type="PROSITE" id="PS50913">
    <property type="entry name" value="GRIP"/>
    <property type="match status" value="1"/>
</dbReference>
<keyword evidence="5" id="KW-0472">Membrane</keyword>
<feature type="coiled-coil region" evidence="6">
    <location>
        <begin position="20"/>
        <end position="47"/>
    </location>
</feature>
<keyword evidence="3" id="KW-0963">Cytoplasm</keyword>
<sequence length="622" mass="73404">MEQKENTEHSQSSIKEQSELEKYKKNLHNLVVAYKKLTLEKKALEDTLRVSSNYDREDASETDTSEVSNDSQQSRFINLVNTIASLQREKNEAEEISVNEKQHLQNKIFDLEKLVKELNNKMDTLKKLQRLEMENIKAKFNKERLQREKEFNDHGVMMRELQKLMAEERRQKEQAESLADSLQKEIVHVHRENENLKKSSRDMEDELKDIKQKLKYREEETSGMLSQLRHEVKAVRQNHSIAISQEQQRAADAENRARELAIAHEVKVSNLETRLTELSNSISVYDKIRHQDELTIQSLKEQIKNLKIENESVNNEEYTVSEIVEKFKHFKTLLLNLAKTSEVPLNIEDIILKDVDIDVYDYKMKHIEHSDQQEENNLSSKQDNSVLLNQVKNLKQHVNTLQFEQDQLERKYKEKLEDYEKNSNWKEKYMTNDLEWRKRTSILEQQLLKQRDKAQELVLEKELELNNLRETQHSTKYNRKTSHSSTGSRKEFQEYLDEESSKKGSHLLHYAHELALKDMEISKFRKSKSKIESKYRDLQKSTADMQQQYKADVDKLNQQLIRLESCKSREGANLEYLKNVTLSYFLTADDKIRKHMVNAIAAVLKFSNSETEKALNSLSQGK</sequence>
<evidence type="ECO:0000256" key="5">
    <source>
        <dbReference type="ARBA" id="ARBA00023136"/>
    </source>
</evidence>
<feature type="coiled-coil region" evidence="6">
    <location>
        <begin position="391"/>
        <end position="418"/>
    </location>
</feature>
<evidence type="ECO:0000313" key="10">
    <source>
        <dbReference type="Proteomes" id="UP000475862"/>
    </source>
</evidence>
<dbReference type="InterPro" id="IPR000237">
    <property type="entry name" value="GRIP_dom"/>
</dbReference>
<dbReference type="Proteomes" id="UP000475862">
    <property type="component" value="Unassembled WGS sequence"/>
</dbReference>
<dbReference type="SMART" id="SM00755">
    <property type="entry name" value="Grip"/>
    <property type="match status" value="1"/>
</dbReference>
<comment type="caution">
    <text evidence="9">The sequence shown here is derived from an EMBL/GenBank/DDBJ whole genome shotgun (WGS) entry which is preliminary data.</text>
</comment>
<dbReference type="Pfam" id="PF01465">
    <property type="entry name" value="GRIP"/>
    <property type="match status" value="1"/>
</dbReference>
<accession>A0A6G0TIT4</accession>
<comment type="subcellular location">
    <subcellularLocation>
        <location evidence="2">Cytoplasm</location>
    </subcellularLocation>
    <subcellularLocation>
        <location evidence="1">Endomembrane system</location>
        <topology evidence="1">Peripheral membrane protein</topology>
    </subcellularLocation>
</comment>
<evidence type="ECO:0000256" key="6">
    <source>
        <dbReference type="SAM" id="Coils"/>
    </source>
</evidence>
<dbReference type="EMBL" id="VYZN01000037">
    <property type="protein sequence ID" value="KAE9533037.1"/>
    <property type="molecule type" value="Genomic_DNA"/>
</dbReference>
<reference evidence="9 10" key="1">
    <citation type="submission" date="2019-08" db="EMBL/GenBank/DDBJ databases">
        <title>The genome of the soybean aphid Biotype 1, its phylome, world population structure and adaptation to the North American continent.</title>
        <authorList>
            <person name="Giordano R."/>
            <person name="Donthu R.K."/>
            <person name="Hernandez A.G."/>
            <person name="Wright C.L."/>
            <person name="Zimin A.V."/>
        </authorList>
    </citation>
    <scope>NUCLEOTIDE SEQUENCE [LARGE SCALE GENOMIC DNA]</scope>
    <source>
        <tissue evidence="9">Whole aphids</tissue>
    </source>
</reference>
<evidence type="ECO:0000256" key="2">
    <source>
        <dbReference type="ARBA" id="ARBA00004496"/>
    </source>
</evidence>
<organism evidence="9 10">
    <name type="scientific">Aphis glycines</name>
    <name type="common">Soybean aphid</name>
    <dbReference type="NCBI Taxonomy" id="307491"/>
    <lineage>
        <taxon>Eukaryota</taxon>
        <taxon>Metazoa</taxon>
        <taxon>Ecdysozoa</taxon>
        <taxon>Arthropoda</taxon>
        <taxon>Hexapoda</taxon>
        <taxon>Insecta</taxon>
        <taxon>Pterygota</taxon>
        <taxon>Neoptera</taxon>
        <taxon>Paraneoptera</taxon>
        <taxon>Hemiptera</taxon>
        <taxon>Sternorrhyncha</taxon>
        <taxon>Aphidomorpha</taxon>
        <taxon>Aphidoidea</taxon>
        <taxon>Aphididae</taxon>
        <taxon>Aphidini</taxon>
        <taxon>Aphis</taxon>
        <taxon>Aphis</taxon>
    </lineage>
</organism>